<evidence type="ECO:0000256" key="1">
    <source>
        <dbReference type="SAM" id="MobiDB-lite"/>
    </source>
</evidence>
<sequence>MLLAIALIITSVIIGVPFLAPELLWSSSVDSNDSVRDRLAHSVTTDASSDTKEESQTTVTSDGGVTITDTKDEDAERLFAIPSTDLADQADVRIQPRPRTIRIPTLCSMESRMIFMPDASMYAGIRFFPIMSTAIQPLSAFLCAANIARPGVAKSACSKSSRVQITSTASGFSVESRHLNWKSPIFLTAK</sequence>
<accession>A0A2A5X0F6</accession>
<gene>
    <name evidence="2" type="ORF">CNE99_00990</name>
</gene>
<dbReference type="AlphaFoldDB" id="A0A2A5X0F6"/>
<dbReference type="Proteomes" id="UP000219327">
    <property type="component" value="Unassembled WGS sequence"/>
</dbReference>
<organism evidence="2 3">
    <name type="scientific">OM182 bacterium MED-G24</name>
    <dbReference type="NCBI Taxonomy" id="1986255"/>
    <lineage>
        <taxon>Bacteria</taxon>
        <taxon>Pseudomonadati</taxon>
        <taxon>Pseudomonadota</taxon>
        <taxon>Gammaproteobacteria</taxon>
        <taxon>OMG group</taxon>
        <taxon>OM182 clade</taxon>
    </lineage>
</organism>
<feature type="region of interest" description="Disordered" evidence="1">
    <location>
        <begin position="40"/>
        <end position="68"/>
    </location>
</feature>
<name>A0A2A5X0F6_9GAMM</name>
<comment type="caution">
    <text evidence="2">The sequence shown here is derived from an EMBL/GenBank/DDBJ whole genome shotgun (WGS) entry which is preliminary data.</text>
</comment>
<proteinExistence type="predicted"/>
<reference evidence="2 3" key="1">
    <citation type="submission" date="2017-08" db="EMBL/GenBank/DDBJ databases">
        <title>Fine stratification of microbial communities through a metagenomic profile of the photic zone.</title>
        <authorList>
            <person name="Haro-Moreno J.M."/>
            <person name="Lopez-Perez M."/>
            <person name="De La Torre J."/>
            <person name="Picazo A."/>
            <person name="Camacho A."/>
            <person name="Rodriguez-Valera F."/>
        </authorList>
    </citation>
    <scope>NUCLEOTIDE SEQUENCE [LARGE SCALE GENOMIC DNA]</scope>
    <source>
        <strain evidence="2">MED-G24</strain>
    </source>
</reference>
<evidence type="ECO:0000313" key="2">
    <source>
        <dbReference type="EMBL" id="PDH41937.1"/>
    </source>
</evidence>
<protein>
    <submittedName>
        <fullName evidence="2">Uncharacterized protein</fullName>
    </submittedName>
</protein>
<evidence type="ECO:0000313" key="3">
    <source>
        <dbReference type="Proteomes" id="UP000219327"/>
    </source>
</evidence>
<dbReference type="EMBL" id="NTKD01000002">
    <property type="protein sequence ID" value="PDH41937.1"/>
    <property type="molecule type" value="Genomic_DNA"/>
</dbReference>